<dbReference type="Pfam" id="PF13508">
    <property type="entry name" value="Acetyltransf_7"/>
    <property type="match status" value="1"/>
</dbReference>
<name>A0A7K1USS2_9NOCA</name>
<dbReference type="PANTHER" id="PTHR13947:SF37">
    <property type="entry name" value="LD18367P"/>
    <property type="match status" value="1"/>
</dbReference>
<comment type="caution">
    <text evidence="3">The sequence shown here is derived from an EMBL/GenBank/DDBJ whole genome shotgun (WGS) entry which is preliminary data.</text>
</comment>
<dbReference type="InterPro" id="IPR016181">
    <property type="entry name" value="Acyl_CoA_acyltransferase"/>
</dbReference>
<dbReference type="InterPro" id="IPR000182">
    <property type="entry name" value="GNAT_dom"/>
</dbReference>
<evidence type="ECO:0000259" key="2">
    <source>
        <dbReference type="PROSITE" id="PS51186"/>
    </source>
</evidence>
<protein>
    <submittedName>
        <fullName evidence="3">GNAT family N-acetyltransferase</fullName>
    </submittedName>
</protein>
<keyword evidence="4" id="KW-1185">Reference proteome</keyword>
<dbReference type="CDD" id="cd04301">
    <property type="entry name" value="NAT_SF"/>
    <property type="match status" value="1"/>
</dbReference>
<dbReference type="SUPFAM" id="SSF55729">
    <property type="entry name" value="Acyl-CoA N-acyltransferases (Nat)"/>
    <property type="match status" value="1"/>
</dbReference>
<evidence type="ECO:0000313" key="3">
    <source>
        <dbReference type="EMBL" id="MVU77397.1"/>
    </source>
</evidence>
<dbReference type="Proteomes" id="UP000466794">
    <property type="component" value="Unassembled WGS sequence"/>
</dbReference>
<sequence length="142" mass="16133">MAEVWLRSFADALPNVRRAHTEAEVRTWFSDVVLPRYESWVAVADSAVLGLLVLGEAELEQLYLDPAGRGQGIGDRFVELAKQRRPNGLGLWTFQVNTPARRFYERHGFVPVEHTDGAENEEREPAVRYRWRPTGSPGSTVR</sequence>
<gene>
    <name evidence="3" type="ORF">GPX89_09070</name>
</gene>
<dbReference type="AlphaFoldDB" id="A0A7K1USS2"/>
<keyword evidence="1 3" id="KW-0808">Transferase</keyword>
<dbReference type="Gene3D" id="3.40.630.30">
    <property type="match status" value="1"/>
</dbReference>
<dbReference type="PROSITE" id="PS51186">
    <property type="entry name" value="GNAT"/>
    <property type="match status" value="1"/>
</dbReference>
<proteinExistence type="predicted"/>
<dbReference type="EMBL" id="WRPP01000001">
    <property type="protein sequence ID" value="MVU77397.1"/>
    <property type="molecule type" value="Genomic_DNA"/>
</dbReference>
<dbReference type="InterPro" id="IPR050769">
    <property type="entry name" value="NAT_camello-type"/>
</dbReference>
<dbReference type="GO" id="GO:0008080">
    <property type="term" value="F:N-acetyltransferase activity"/>
    <property type="evidence" value="ECO:0007669"/>
    <property type="project" value="InterPro"/>
</dbReference>
<organism evidence="3 4">
    <name type="scientific">Nocardia terrae</name>
    <dbReference type="NCBI Taxonomy" id="2675851"/>
    <lineage>
        <taxon>Bacteria</taxon>
        <taxon>Bacillati</taxon>
        <taxon>Actinomycetota</taxon>
        <taxon>Actinomycetes</taxon>
        <taxon>Mycobacteriales</taxon>
        <taxon>Nocardiaceae</taxon>
        <taxon>Nocardia</taxon>
    </lineage>
</organism>
<evidence type="ECO:0000313" key="4">
    <source>
        <dbReference type="Proteomes" id="UP000466794"/>
    </source>
</evidence>
<feature type="domain" description="N-acetyltransferase" evidence="2">
    <location>
        <begin position="1"/>
        <end position="134"/>
    </location>
</feature>
<accession>A0A7K1USS2</accession>
<reference evidence="3 4" key="1">
    <citation type="submission" date="2019-12" db="EMBL/GenBank/DDBJ databases">
        <title>Nocardia sp. nov. ET3-3 isolated from soil.</title>
        <authorList>
            <person name="Kanchanasin P."/>
            <person name="Tanasupawat S."/>
            <person name="Yuki M."/>
            <person name="Kudo T."/>
        </authorList>
    </citation>
    <scope>NUCLEOTIDE SEQUENCE [LARGE SCALE GENOMIC DNA]</scope>
    <source>
        <strain evidence="3 4">ET3-3</strain>
    </source>
</reference>
<dbReference type="PANTHER" id="PTHR13947">
    <property type="entry name" value="GNAT FAMILY N-ACETYLTRANSFERASE"/>
    <property type="match status" value="1"/>
</dbReference>
<evidence type="ECO:0000256" key="1">
    <source>
        <dbReference type="ARBA" id="ARBA00022679"/>
    </source>
</evidence>